<proteinExistence type="predicted"/>
<dbReference type="Proteomes" id="UP000199087">
    <property type="component" value="Unassembled WGS sequence"/>
</dbReference>
<accession>A0A0U1NZP0</accession>
<dbReference type="RefSeq" id="WP_176699845.1">
    <property type="nucleotide sequence ID" value="NZ_CVRB01000003.1"/>
</dbReference>
<dbReference type="EMBL" id="CVRB01000003">
    <property type="protein sequence ID" value="CRK83499.1"/>
    <property type="molecule type" value="Genomic_DNA"/>
</dbReference>
<evidence type="ECO:0000313" key="3">
    <source>
        <dbReference type="Proteomes" id="UP000199087"/>
    </source>
</evidence>
<dbReference type="STRING" id="1499688.BN000_03470"/>
<organism evidence="2 3">
    <name type="scientific">Neobacillus massiliamazoniensis</name>
    <dbReference type="NCBI Taxonomy" id="1499688"/>
    <lineage>
        <taxon>Bacteria</taxon>
        <taxon>Bacillati</taxon>
        <taxon>Bacillota</taxon>
        <taxon>Bacilli</taxon>
        <taxon>Bacillales</taxon>
        <taxon>Bacillaceae</taxon>
        <taxon>Neobacillus</taxon>
    </lineage>
</organism>
<dbReference type="InterPro" id="IPR020481">
    <property type="entry name" value="Intracell_prot_inh_BsuPI"/>
</dbReference>
<sequence length="254" mass="29762">MRIYLMVIIFFFSIIMKVEGEGLNQLDFKFYVIPTAGPEHVDFEIVIKNDEDIPLHFEFPTSQIMELTVLDSIGKEVYVYSKGRYFLQAFQTVTIEPHQTYKRIEKWDYLYKGKRVSQGEYTVKASLLPTSLNGEPVKDRSRLISIQKMIVPEENPVFRHIEKEGNKGSYMITGEARTGNGMFYYTVEDGHVEFMKEKQYVTEGESMSWVPFKIHIQIPQEKLPSHGSLILHLYERSKENKIIHTYPVILEEFE</sequence>
<gene>
    <name evidence="2" type="primary">ipi</name>
    <name evidence="2" type="ORF">BN000_03470</name>
</gene>
<feature type="domain" description="Intracellular proteinase inhibitor BsuPI" evidence="1">
    <location>
        <begin position="38"/>
        <end position="128"/>
    </location>
</feature>
<name>A0A0U1NZP0_9BACI</name>
<evidence type="ECO:0000259" key="1">
    <source>
        <dbReference type="Pfam" id="PF12690"/>
    </source>
</evidence>
<reference evidence="3" key="1">
    <citation type="submission" date="2015-05" db="EMBL/GenBank/DDBJ databases">
        <authorList>
            <person name="Urmite Genomes"/>
        </authorList>
    </citation>
    <scope>NUCLEOTIDE SEQUENCE [LARGE SCALE GENOMIC DNA]</scope>
    <source>
        <strain evidence="3">LF1</strain>
    </source>
</reference>
<protein>
    <submittedName>
        <fullName evidence="2">Intracellular proteinase inhibitor BsuPI</fullName>
    </submittedName>
</protein>
<dbReference type="Gene3D" id="2.60.40.2360">
    <property type="entry name" value="Intracellular proteinase inhibitor BsuPI"/>
    <property type="match status" value="1"/>
</dbReference>
<evidence type="ECO:0000313" key="2">
    <source>
        <dbReference type="EMBL" id="CRK83499.1"/>
    </source>
</evidence>
<dbReference type="Pfam" id="PF12690">
    <property type="entry name" value="BsuPI"/>
    <property type="match status" value="1"/>
</dbReference>
<keyword evidence="3" id="KW-1185">Reference proteome</keyword>
<dbReference type="InterPro" id="IPR038144">
    <property type="entry name" value="IPI"/>
</dbReference>
<dbReference type="AlphaFoldDB" id="A0A0U1NZP0"/>